<dbReference type="Proteomes" id="UP000041254">
    <property type="component" value="Unassembled WGS sequence"/>
</dbReference>
<proteinExistence type="inferred from homology"/>
<evidence type="ECO:0000256" key="8">
    <source>
        <dbReference type="RuleBase" id="RU003615"/>
    </source>
</evidence>
<evidence type="ECO:0000256" key="9">
    <source>
        <dbReference type="RuleBase" id="RU361134"/>
    </source>
</evidence>
<dbReference type="Gene3D" id="3.20.20.80">
    <property type="entry name" value="Glycosidases"/>
    <property type="match status" value="1"/>
</dbReference>
<dbReference type="PANTHER" id="PTHR43447">
    <property type="entry name" value="ALPHA-AMYLASE"/>
    <property type="match status" value="1"/>
</dbReference>
<dbReference type="VEuPathDB" id="CryptoDB:Vbra_16098"/>
<evidence type="ECO:0000256" key="11">
    <source>
        <dbReference type="SAM" id="SignalP"/>
    </source>
</evidence>
<dbReference type="InterPro" id="IPR017853">
    <property type="entry name" value="GH"/>
</dbReference>
<dbReference type="STRING" id="1169540.A0A0G4FTC2"/>
<evidence type="ECO:0000313" key="13">
    <source>
        <dbReference type="EMBL" id="CEM17724.1"/>
    </source>
</evidence>
<comment type="similarity">
    <text evidence="3 8">Belongs to the glycosyl hydrolase 13 family.</text>
</comment>
<keyword evidence="11" id="KW-0732">Signal</keyword>
<gene>
    <name evidence="13" type="ORF">Vbra_16098</name>
</gene>
<dbReference type="AlphaFoldDB" id="A0A0G4FTC2"/>
<reference evidence="13 14" key="1">
    <citation type="submission" date="2014-11" db="EMBL/GenBank/DDBJ databases">
        <authorList>
            <person name="Zhu J."/>
            <person name="Qi W."/>
            <person name="Song R."/>
        </authorList>
    </citation>
    <scope>NUCLEOTIDE SEQUENCE [LARGE SCALE GENOMIC DNA]</scope>
</reference>
<evidence type="ECO:0000256" key="3">
    <source>
        <dbReference type="ARBA" id="ARBA00008061"/>
    </source>
</evidence>
<dbReference type="GO" id="GO:0005975">
    <property type="term" value="P:carbohydrate metabolic process"/>
    <property type="evidence" value="ECO:0007669"/>
    <property type="project" value="InterPro"/>
</dbReference>
<feature type="region of interest" description="Disordered" evidence="10">
    <location>
        <begin position="662"/>
        <end position="740"/>
    </location>
</feature>
<evidence type="ECO:0000256" key="5">
    <source>
        <dbReference type="ARBA" id="ARBA00022801"/>
    </source>
</evidence>
<dbReference type="GO" id="GO:0043169">
    <property type="term" value="F:cation binding"/>
    <property type="evidence" value="ECO:0007669"/>
    <property type="project" value="InterPro"/>
</dbReference>
<name>A0A0G4FTC2_VITBC</name>
<dbReference type="InterPro" id="IPR006047">
    <property type="entry name" value="GH13_cat_dom"/>
</dbReference>
<evidence type="ECO:0000313" key="14">
    <source>
        <dbReference type="Proteomes" id="UP000041254"/>
    </source>
</evidence>
<feature type="chain" id="PRO_5005189240" description="Alpha-amylase" evidence="11">
    <location>
        <begin position="32"/>
        <end position="776"/>
    </location>
</feature>
<dbReference type="OrthoDB" id="550577at2759"/>
<evidence type="ECO:0000256" key="7">
    <source>
        <dbReference type="ARBA" id="ARBA00023295"/>
    </source>
</evidence>
<dbReference type="SMART" id="SM00642">
    <property type="entry name" value="Aamy"/>
    <property type="match status" value="1"/>
</dbReference>
<feature type="signal peptide" evidence="11">
    <location>
        <begin position="1"/>
        <end position="31"/>
    </location>
</feature>
<dbReference type="GO" id="GO:0004556">
    <property type="term" value="F:alpha-amylase activity"/>
    <property type="evidence" value="ECO:0007669"/>
    <property type="project" value="UniProtKB-UniRule"/>
</dbReference>
<dbReference type="EC" id="3.2.1.1" evidence="4 9"/>
<keyword evidence="7 9" id="KW-0326">Glycosidase</keyword>
<dbReference type="Gene3D" id="2.60.40.1180">
    <property type="entry name" value="Golgi alpha-mannosidase II"/>
    <property type="match status" value="1"/>
</dbReference>
<dbReference type="Pfam" id="PF00128">
    <property type="entry name" value="Alpha-amylase"/>
    <property type="match status" value="1"/>
</dbReference>
<evidence type="ECO:0000256" key="1">
    <source>
        <dbReference type="ARBA" id="ARBA00000548"/>
    </source>
</evidence>
<evidence type="ECO:0000256" key="10">
    <source>
        <dbReference type="SAM" id="MobiDB-lite"/>
    </source>
</evidence>
<dbReference type="InterPro" id="IPR013780">
    <property type="entry name" value="Glyco_hydro_b"/>
</dbReference>
<dbReference type="InterPro" id="IPR006046">
    <property type="entry name" value="Alpha_amylase"/>
</dbReference>
<accession>A0A0G4FTC2</accession>
<dbReference type="SUPFAM" id="SSF51011">
    <property type="entry name" value="Glycosyl hydrolase domain"/>
    <property type="match status" value="1"/>
</dbReference>
<comment type="catalytic activity">
    <reaction evidence="1 9">
        <text>Endohydrolysis of (1-&gt;4)-alpha-D-glucosidic linkages in polysaccharides containing three or more (1-&gt;4)-alpha-linked D-glucose units.</text>
        <dbReference type="EC" id="3.2.1.1"/>
    </reaction>
</comment>
<dbReference type="EMBL" id="CDMY01000495">
    <property type="protein sequence ID" value="CEM17724.1"/>
    <property type="molecule type" value="Genomic_DNA"/>
</dbReference>
<dbReference type="SUPFAM" id="SSF51445">
    <property type="entry name" value="(Trans)glycosidases"/>
    <property type="match status" value="1"/>
</dbReference>
<feature type="domain" description="Glycosyl hydrolase family 13 catalytic" evidence="12">
    <location>
        <begin position="34"/>
        <end position="480"/>
    </location>
</feature>
<keyword evidence="6 9" id="KW-0119">Carbohydrate metabolism</keyword>
<evidence type="ECO:0000256" key="4">
    <source>
        <dbReference type="ARBA" id="ARBA00012595"/>
    </source>
</evidence>
<dbReference type="PRINTS" id="PR00110">
    <property type="entry name" value="ALPHAAMYLASE"/>
</dbReference>
<evidence type="ECO:0000259" key="12">
    <source>
        <dbReference type="SMART" id="SM00642"/>
    </source>
</evidence>
<evidence type="ECO:0000256" key="2">
    <source>
        <dbReference type="ARBA" id="ARBA00001913"/>
    </source>
</evidence>
<dbReference type="PhylomeDB" id="A0A0G4FTC2"/>
<sequence>MASCFVRAPLLTRAFKLLLWLLVVFSRPADASTASLLQLFAWPYDAIAEECGRLGRDGWTAIQISPVFSHVRINGDRETDLGEKQIYPWEEMYQPISWRFHSRLGNETQLRNMVDRCADSGIFIIADVVMNHLAAMDNCCDTATSLPFHDEEYPPCPAAAKIFDPSVELCVPNSTFPHLSLTQEDFHLCGIDDYGDAEQVKDCGLSGLPDMKTESPKVQRLLRSRLEALLELGVGGFRVDAAKHMWPGDLDKIFDGLPDVAKKTQDQTASGKRPFILPEVLPTFSAPQEGLRNTDYINIGGNEGANVTFFHWAFRLREIGLCPWKARHIWEEEEDGAEGEGEGGSRCLAMNTLPQWFSEKAMVEYSSWYALPSGNAVTFVSNHDTERSVGMSAIQDYKCQNGTELVESGEGMMLHNNDSSCELDMLSPWSHPNQWVLLTIFTFTMPYGTPRLYSSYDWPRRLIELTGDIFDEHGWVGPPRYEEDSPESALECPSFEHNGSAPLLWGDVLESHRSWDATPQIDTDGTHFNCEHRLPALAALPRLRKAMGDGPLVEVNNFDAPAAKAELQESVLTYGRGGRCDGGGWVALNFHPSLAATNFTFSTALPKGSYCNLGASYWSHEASKCENREALVKIDEDGLLNGVDMPPEGFIILSTDASDVDTANESCAEGGDGAAADSEEAAGVSPPPQPAEFLEEGNGKEPTGREQQQQQQDGQREKETVDTDAAPVPPSMQQPNVSSAADRGRSWSWVLLSVLSAAVLSCCWFVGIYVPPSLGS</sequence>
<keyword evidence="14" id="KW-1185">Reference proteome</keyword>
<dbReference type="InParanoid" id="A0A0G4FTC2"/>
<keyword evidence="5 9" id="KW-0378">Hydrolase</keyword>
<evidence type="ECO:0000256" key="6">
    <source>
        <dbReference type="ARBA" id="ARBA00023277"/>
    </source>
</evidence>
<comment type="cofactor">
    <cofactor evidence="2">
        <name>Ca(2+)</name>
        <dbReference type="ChEBI" id="CHEBI:29108"/>
    </cofactor>
</comment>
<organism evidence="13 14">
    <name type="scientific">Vitrella brassicaformis (strain CCMP3155)</name>
    <dbReference type="NCBI Taxonomy" id="1169540"/>
    <lineage>
        <taxon>Eukaryota</taxon>
        <taxon>Sar</taxon>
        <taxon>Alveolata</taxon>
        <taxon>Colpodellida</taxon>
        <taxon>Vitrellaceae</taxon>
        <taxon>Vitrella</taxon>
    </lineage>
</organism>
<protein>
    <recommendedName>
        <fullName evidence="4 9">Alpha-amylase</fullName>
        <ecNumber evidence="4 9">3.2.1.1</ecNumber>
    </recommendedName>
</protein>